<dbReference type="InterPro" id="IPR036390">
    <property type="entry name" value="WH_DNA-bd_sf"/>
</dbReference>
<accession>M0MUJ2</accession>
<evidence type="ECO:0000313" key="4">
    <source>
        <dbReference type="EMBL" id="EMA48439.1"/>
    </source>
</evidence>
<dbReference type="STRING" id="1227456.C450_19886"/>
<organism evidence="4 5">
    <name type="scientific">Halococcus salifodinae DSM 8989</name>
    <dbReference type="NCBI Taxonomy" id="1227456"/>
    <lineage>
        <taxon>Archaea</taxon>
        <taxon>Methanobacteriati</taxon>
        <taxon>Methanobacteriota</taxon>
        <taxon>Stenosarchaea group</taxon>
        <taxon>Halobacteria</taxon>
        <taxon>Halobacteriales</taxon>
        <taxon>Halococcaceae</taxon>
        <taxon>Halococcus</taxon>
    </lineage>
</organism>
<proteinExistence type="inferred from homology"/>
<gene>
    <name evidence="4" type="ORF">C450_19886</name>
</gene>
<dbReference type="InterPro" id="IPR021586">
    <property type="entry name" value="Tscrpt_reg_TrmB_C"/>
</dbReference>
<evidence type="ECO:0000313" key="5">
    <source>
        <dbReference type="Proteomes" id="UP000011625"/>
    </source>
</evidence>
<dbReference type="PATRIC" id="fig|1227456.3.peg.4025"/>
<dbReference type="Proteomes" id="UP000011625">
    <property type="component" value="Unassembled WGS sequence"/>
</dbReference>
<dbReference type="SUPFAM" id="SSF159071">
    <property type="entry name" value="TrmB C-terminal domain-like"/>
    <property type="match status" value="1"/>
</dbReference>
<name>M0MUJ2_9EURY</name>
<reference evidence="4 5" key="1">
    <citation type="journal article" date="2014" name="PLoS Genet.">
        <title>Phylogenetically driven sequencing of extremely halophilic archaea reveals strategies for static and dynamic osmo-response.</title>
        <authorList>
            <person name="Becker E.A."/>
            <person name="Seitzer P.M."/>
            <person name="Tritt A."/>
            <person name="Larsen D."/>
            <person name="Krusor M."/>
            <person name="Yao A.I."/>
            <person name="Wu D."/>
            <person name="Madern D."/>
            <person name="Eisen J.A."/>
            <person name="Darling A.E."/>
            <person name="Facciotti M.T."/>
        </authorList>
    </citation>
    <scope>NUCLEOTIDE SEQUENCE [LARGE SCALE GENOMIC DNA]</scope>
    <source>
        <strain evidence="4 5">DSM 8989</strain>
    </source>
</reference>
<dbReference type="EMBL" id="AOME01000092">
    <property type="protein sequence ID" value="EMA48439.1"/>
    <property type="molecule type" value="Genomic_DNA"/>
</dbReference>
<evidence type="ECO:0000259" key="2">
    <source>
        <dbReference type="Pfam" id="PF01978"/>
    </source>
</evidence>
<dbReference type="Pfam" id="PF11495">
    <property type="entry name" value="Regulator_TrmB"/>
    <property type="match status" value="1"/>
</dbReference>
<evidence type="ECO:0000259" key="3">
    <source>
        <dbReference type="Pfam" id="PF11495"/>
    </source>
</evidence>
<dbReference type="InterPro" id="IPR051797">
    <property type="entry name" value="TrmB-like"/>
</dbReference>
<dbReference type="Pfam" id="PF01978">
    <property type="entry name" value="TrmB"/>
    <property type="match status" value="1"/>
</dbReference>
<dbReference type="PANTHER" id="PTHR34293:SF1">
    <property type="entry name" value="HTH-TYPE TRANSCRIPTIONAL REGULATOR TRMBL2"/>
    <property type="match status" value="1"/>
</dbReference>
<evidence type="ECO:0000256" key="1">
    <source>
        <dbReference type="ARBA" id="ARBA00007287"/>
    </source>
</evidence>
<feature type="domain" description="Transcription regulator TrmB C-terminal" evidence="3">
    <location>
        <begin position="109"/>
        <end position="346"/>
    </location>
</feature>
<comment type="similarity">
    <text evidence="1">Belongs to the transcriptional regulator TrmB family.</text>
</comment>
<dbReference type="RefSeq" id="WP_005046592.1">
    <property type="nucleotide sequence ID" value="NZ_AOME01000092.1"/>
</dbReference>
<dbReference type="AlphaFoldDB" id="M0MUJ2"/>
<comment type="caution">
    <text evidence="4">The sequence shown here is derived from an EMBL/GenBank/DDBJ whole genome shotgun (WGS) entry which is preliminary data.</text>
</comment>
<dbReference type="InterPro" id="IPR002831">
    <property type="entry name" value="Tscrpt_reg_TrmB_N"/>
</dbReference>
<sequence length="351" mass="39038">MNEDDIIDRLTRFGLSDKEALAYLSILRNGNTRISVVSEEADLSKSYTYDVVDKLETKSLIEIDDHVVPTQIRALPPSQGIENLVSQLSTIEAELESIFDTENYEQETFSIIKARQTILGKLNDLIGSAESEIVLSLPASVLDAVEESLRSACDQETFCMLLITEYDDEFSVDDSLATIVQSWDAPAPVMLTTDRSDGVVASADAVLDSNSNEYAIYHAETHIVSALFDSFIANHWQMGTQEYVTDAGTLPKAYDSFRHAIFDAALHRTQDRAIEAELSIRPPQTTDPFETITEPIVDVKQSLVRPYSNDLPTQESLVLGSDDHQFEVGGPRTFLEDYEATDVTLHPADEF</sequence>
<dbReference type="Gene3D" id="1.10.10.10">
    <property type="entry name" value="Winged helix-like DNA-binding domain superfamily/Winged helix DNA-binding domain"/>
    <property type="match status" value="1"/>
</dbReference>
<feature type="domain" description="Transcription regulator TrmB N-terminal" evidence="2">
    <location>
        <begin position="10"/>
        <end position="77"/>
    </location>
</feature>
<dbReference type="OrthoDB" id="201002at2157"/>
<protein>
    <submittedName>
        <fullName evidence="4">Transcription regulator</fullName>
    </submittedName>
</protein>
<dbReference type="InterPro" id="IPR036388">
    <property type="entry name" value="WH-like_DNA-bd_sf"/>
</dbReference>
<dbReference type="PANTHER" id="PTHR34293">
    <property type="entry name" value="HTH-TYPE TRANSCRIPTIONAL REGULATOR TRMBL2"/>
    <property type="match status" value="1"/>
</dbReference>
<dbReference type="SUPFAM" id="SSF46785">
    <property type="entry name" value="Winged helix' DNA-binding domain"/>
    <property type="match status" value="1"/>
</dbReference>
<keyword evidence="5" id="KW-1185">Reference proteome</keyword>